<dbReference type="InterPro" id="IPR019734">
    <property type="entry name" value="TPR_rpt"/>
</dbReference>
<dbReference type="Gene3D" id="1.25.40.10">
    <property type="entry name" value="Tetratricopeptide repeat domain"/>
    <property type="match status" value="3"/>
</dbReference>
<evidence type="ECO:0000313" key="3">
    <source>
        <dbReference type="Proteomes" id="UP000541636"/>
    </source>
</evidence>
<dbReference type="Proteomes" id="UP000541636">
    <property type="component" value="Unassembled WGS sequence"/>
</dbReference>
<keyword evidence="1" id="KW-0802">TPR repeat</keyword>
<feature type="repeat" description="TPR" evidence="1">
    <location>
        <begin position="198"/>
        <end position="231"/>
    </location>
</feature>
<protein>
    <submittedName>
        <fullName evidence="2">Tetratricopeptide repeat protein</fullName>
    </submittedName>
</protein>
<reference evidence="2 3" key="1">
    <citation type="journal article" date="2017" name="Int. J. Syst. Evol. Microbiol.">
        <title>Oleiagrimonas citrea sp. nov., a marine bacterium isolated from tidal flat sediment and emended description of the genus Oleiagrimonas Fang et al. 2015 and Oleiagrimonas soli.</title>
        <authorList>
            <person name="Yang S.H."/>
            <person name="Seo H.S."/>
            <person name="Seong C.N."/>
            <person name="Kwon K.K."/>
        </authorList>
    </citation>
    <scope>NUCLEOTIDE SEQUENCE [LARGE SCALE GENOMIC DNA]</scope>
    <source>
        <strain evidence="2 3">MEBiC09124</strain>
    </source>
</reference>
<dbReference type="PANTHER" id="PTHR12558">
    <property type="entry name" value="CELL DIVISION CYCLE 16,23,27"/>
    <property type="match status" value="1"/>
</dbReference>
<gene>
    <name evidence="2" type="ORF">HF690_12335</name>
</gene>
<organism evidence="2 3">
    <name type="scientific">Oleiagrimonas citrea</name>
    <dbReference type="NCBI Taxonomy" id="1665687"/>
    <lineage>
        <taxon>Bacteria</taxon>
        <taxon>Pseudomonadati</taxon>
        <taxon>Pseudomonadota</taxon>
        <taxon>Gammaproteobacteria</taxon>
        <taxon>Lysobacterales</taxon>
        <taxon>Rhodanobacteraceae</taxon>
        <taxon>Oleiagrimonas</taxon>
    </lineage>
</organism>
<sequence length="548" mass="59516">MPTKTAQRPADGKQPLHTLSVATPDADHDVAALLMQAEFALGKGDLRAAQKGYAKASQLSSDPKVAERAVGLALALHDSAAAQQALARWKVLGADEAGLQRARAQIALDQGRTEDAQKALMALTERGSKQDWQRFGKVLLGARDAAQAGQLLEKIATPQRLPKDELAWLAMSELGQKLGRYAYAQQIADIAAERFRSSQTYAWAAQLHAQRGEDQKALALYAKAVSASPQDLDVRMAYAGLLAKNGDNQGAERVLAKGPQNSRSFAARAAFAARTQDLPALKRIYGELRKAPDDVRESSYYLLGQLASLLDKPQEAVDWLAKVPSGDEHAFDAGVRRAVLLQQLGKPAQAHALVKRMRDDHADKADVVQRLDQVDAELYMRGGDYAKAAVAYTRALSADKHDAELLYGRGLAYAEAGDIDAAVADLRAVLRLKPDDINAVNALGYTLVDANRDLDQAEKLLTRAHAAQPDDPSITDSWGWLQYRLGHLGKAEAALQASWKMRPDPEVGAHLVQVLLDLGKRTQAGEVYRDALKLDPDNRHLLALKGKL</sequence>
<dbReference type="Pfam" id="PF14559">
    <property type="entry name" value="TPR_19"/>
    <property type="match status" value="1"/>
</dbReference>
<dbReference type="PANTHER" id="PTHR12558:SF13">
    <property type="entry name" value="CELL DIVISION CYCLE PROTEIN 27 HOMOLOG"/>
    <property type="match status" value="1"/>
</dbReference>
<dbReference type="SUPFAM" id="SSF48452">
    <property type="entry name" value="TPR-like"/>
    <property type="match status" value="2"/>
</dbReference>
<dbReference type="PROSITE" id="PS50005">
    <property type="entry name" value="TPR"/>
    <property type="match status" value="3"/>
</dbReference>
<dbReference type="EMBL" id="JAAZQD010000004">
    <property type="protein sequence ID" value="NKZ39739.1"/>
    <property type="molecule type" value="Genomic_DNA"/>
</dbReference>
<dbReference type="Pfam" id="PF13432">
    <property type="entry name" value="TPR_16"/>
    <property type="match status" value="1"/>
</dbReference>
<evidence type="ECO:0000256" key="1">
    <source>
        <dbReference type="PROSITE-ProRule" id="PRU00339"/>
    </source>
</evidence>
<comment type="caution">
    <text evidence="2">The sequence shown here is derived from an EMBL/GenBank/DDBJ whole genome shotgun (WGS) entry which is preliminary data.</text>
</comment>
<dbReference type="SMART" id="SM00028">
    <property type="entry name" value="TPR"/>
    <property type="match status" value="5"/>
</dbReference>
<dbReference type="InterPro" id="IPR011990">
    <property type="entry name" value="TPR-like_helical_dom_sf"/>
</dbReference>
<dbReference type="AlphaFoldDB" id="A0A846ZQG2"/>
<feature type="repeat" description="TPR" evidence="1">
    <location>
        <begin position="403"/>
        <end position="436"/>
    </location>
</feature>
<proteinExistence type="predicted"/>
<evidence type="ECO:0000313" key="2">
    <source>
        <dbReference type="EMBL" id="NKZ39739.1"/>
    </source>
</evidence>
<feature type="repeat" description="TPR" evidence="1">
    <location>
        <begin position="505"/>
        <end position="538"/>
    </location>
</feature>
<name>A0A846ZQG2_9GAMM</name>
<dbReference type="SUPFAM" id="SSF81901">
    <property type="entry name" value="HCP-like"/>
    <property type="match status" value="1"/>
</dbReference>
<accession>A0A846ZQG2</accession>
<keyword evidence="3" id="KW-1185">Reference proteome</keyword>
<dbReference type="Pfam" id="PF13181">
    <property type="entry name" value="TPR_8"/>
    <property type="match status" value="1"/>
</dbReference>
<dbReference type="RefSeq" id="WP_168609635.1">
    <property type="nucleotide sequence ID" value="NZ_JAAZQD010000004.1"/>
</dbReference>